<dbReference type="RefSeq" id="WP_123471076.1">
    <property type="nucleotide sequence ID" value="NZ_JANIGP010000032.1"/>
</dbReference>
<evidence type="ECO:0000313" key="2">
    <source>
        <dbReference type="EMBL" id="MCY0111737.1"/>
    </source>
</evidence>
<accession>A0ABT3Z1U1</accession>
<organism evidence="2 3">
    <name type="scientific">Pseudomonas monsensis</name>
    <dbReference type="NCBI Taxonomy" id="2745509"/>
    <lineage>
        <taxon>Bacteria</taxon>
        <taxon>Pseudomonadati</taxon>
        <taxon>Pseudomonadota</taxon>
        <taxon>Gammaproteobacteria</taxon>
        <taxon>Pseudomonadales</taxon>
        <taxon>Pseudomonadaceae</taxon>
        <taxon>Pseudomonas</taxon>
    </lineage>
</organism>
<dbReference type="EMBL" id="JANIGP010000032">
    <property type="protein sequence ID" value="MCY0111737.1"/>
    <property type="molecule type" value="Genomic_DNA"/>
</dbReference>
<evidence type="ECO:0000313" key="3">
    <source>
        <dbReference type="Proteomes" id="UP001207830"/>
    </source>
</evidence>
<gene>
    <name evidence="2" type="ORF">NQF78_25885</name>
</gene>
<keyword evidence="1" id="KW-0812">Transmembrane</keyword>
<keyword evidence="1" id="KW-0472">Membrane</keyword>
<dbReference type="InterPro" id="IPR007047">
    <property type="entry name" value="Flp_Fap"/>
</dbReference>
<feature type="transmembrane region" description="Helical" evidence="1">
    <location>
        <begin position="29"/>
        <end position="50"/>
    </location>
</feature>
<keyword evidence="1" id="KW-1133">Transmembrane helix</keyword>
<comment type="caution">
    <text evidence="2">The sequence shown here is derived from an EMBL/GenBank/DDBJ whole genome shotgun (WGS) entry which is preliminary data.</text>
</comment>
<keyword evidence="3" id="KW-1185">Reference proteome</keyword>
<proteinExistence type="predicted"/>
<sequence length="67" mass="7000">MSYSRVARKIKAQMAFFKRLAKDTEGASAIEYALVVGLVALVIAAFGNGIGLRVTAILTSIQTALGG</sequence>
<protein>
    <submittedName>
        <fullName evidence="2">Flp family type IVb pilin</fullName>
    </submittedName>
</protein>
<dbReference type="Pfam" id="PF04964">
    <property type="entry name" value="Flp_Fap"/>
    <property type="match status" value="1"/>
</dbReference>
<name>A0ABT3Z1U1_9PSED</name>
<dbReference type="Proteomes" id="UP001207830">
    <property type="component" value="Unassembled WGS sequence"/>
</dbReference>
<reference evidence="2 3" key="1">
    <citation type="submission" date="2022-07" db="EMBL/GenBank/DDBJ databases">
        <title>Characterization of plant growth promoting rhizobacteria (PGPR) for use as bioinoculants in agriculture.</title>
        <authorList>
            <person name="Hassen A.I."/>
            <person name="Pierneef R."/>
        </authorList>
    </citation>
    <scope>NUCLEOTIDE SEQUENCE [LARGE SCALE GENOMIC DNA]</scope>
    <source>
        <strain evidence="2 3">SARCC-3054</strain>
    </source>
</reference>
<evidence type="ECO:0000256" key="1">
    <source>
        <dbReference type="SAM" id="Phobius"/>
    </source>
</evidence>